<proteinExistence type="predicted"/>
<comment type="caution">
    <text evidence="7">The sequence shown here is derived from an EMBL/GenBank/DDBJ whole genome shotgun (WGS) entry which is preliminary data.</text>
</comment>
<keyword evidence="2" id="KW-0488">Methylation</keyword>
<sequence>MKSQKGFTLIELLLVLAIIGIISAIAIPALLGQRSRARDKSAKANAASIISDLLASYDKIKDSGAAPANGAAIIGTAAAPLVPQCFTAVNPWSTAGALTGYNVTSWNTEVAATPGSATATAAAVDTLGQVQLGYLAPAGGANGVLASAVYLNNAFSVNGAPTNKFVSTAGVD</sequence>
<name>A0A9D7XGY9_9BACT</name>
<accession>A0A9D7XGY9</accession>
<dbReference type="Pfam" id="PF07963">
    <property type="entry name" value="N_methyl"/>
    <property type="match status" value="1"/>
</dbReference>
<dbReference type="GO" id="GO:0016020">
    <property type="term" value="C:membrane"/>
    <property type="evidence" value="ECO:0007669"/>
    <property type="project" value="UniProtKB-SubCell"/>
</dbReference>
<gene>
    <name evidence="7" type="ORF">IPP58_09860</name>
</gene>
<dbReference type="PANTHER" id="PTHR30093">
    <property type="entry name" value="GENERAL SECRETION PATHWAY PROTEIN G"/>
    <property type="match status" value="1"/>
</dbReference>
<comment type="subcellular location">
    <subcellularLocation>
        <location evidence="1">Membrane</location>
        <topology evidence="1">Single-pass membrane protein</topology>
    </subcellularLocation>
</comment>
<dbReference type="SUPFAM" id="SSF54523">
    <property type="entry name" value="Pili subunits"/>
    <property type="match status" value="1"/>
</dbReference>
<dbReference type="PROSITE" id="PS00409">
    <property type="entry name" value="PROKAR_NTER_METHYL"/>
    <property type="match status" value="1"/>
</dbReference>
<evidence type="ECO:0000256" key="1">
    <source>
        <dbReference type="ARBA" id="ARBA00004167"/>
    </source>
</evidence>
<dbReference type="PANTHER" id="PTHR30093:SF44">
    <property type="entry name" value="TYPE II SECRETION SYSTEM CORE PROTEIN G"/>
    <property type="match status" value="1"/>
</dbReference>
<evidence type="ECO:0000256" key="6">
    <source>
        <dbReference type="SAM" id="Phobius"/>
    </source>
</evidence>
<dbReference type="InterPro" id="IPR045584">
    <property type="entry name" value="Pilin-like"/>
</dbReference>
<evidence type="ECO:0000256" key="3">
    <source>
        <dbReference type="ARBA" id="ARBA00022692"/>
    </source>
</evidence>
<evidence type="ECO:0000313" key="8">
    <source>
        <dbReference type="Proteomes" id="UP000886657"/>
    </source>
</evidence>
<evidence type="ECO:0000256" key="2">
    <source>
        <dbReference type="ARBA" id="ARBA00022481"/>
    </source>
</evidence>
<evidence type="ECO:0000256" key="5">
    <source>
        <dbReference type="ARBA" id="ARBA00023136"/>
    </source>
</evidence>
<dbReference type="AlphaFoldDB" id="A0A9D7XGY9"/>
<dbReference type="NCBIfam" id="TIGR02532">
    <property type="entry name" value="IV_pilin_GFxxxE"/>
    <property type="match status" value="1"/>
</dbReference>
<keyword evidence="3 6" id="KW-0812">Transmembrane</keyword>
<feature type="transmembrane region" description="Helical" evidence="6">
    <location>
        <begin position="12"/>
        <end position="31"/>
    </location>
</feature>
<keyword evidence="5 6" id="KW-0472">Membrane</keyword>
<dbReference type="Proteomes" id="UP000886657">
    <property type="component" value="Unassembled WGS sequence"/>
</dbReference>
<organism evidence="7 8">
    <name type="scientific">Candidatus Geothrix skivensis</name>
    <dbReference type="NCBI Taxonomy" id="2954439"/>
    <lineage>
        <taxon>Bacteria</taxon>
        <taxon>Pseudomonadati</taxon>
        <taxon>Acidobacteriota</taxon>
        <taxon>Holophagae</taxon>
        <taxon>Holophagales</taxon>
        <taxon>Holophagaceae</taxon>
        <taxon>Geothrix</taxon>
    </lineage>
</organism>
<dbReference type="Gene3D" id="3.30.700.10">
    <property type="entry name" value="Glycoprotein, Type 4 Pilin"/>
    <property type="match status" value="1"/>
</dbReference>
<dbReference type="InterPro" id="IPR012902">
    <property type="entry name" value="N_methyl_site"/>
</dbReference>
<dbReference type="EMBL" id="JADKIO010000006">
    <property type="protein sequence ID" value="MBK9796786.1"/>
    <property type="molecule type" value="Genomic_DNA"/>
</dbReference>
<keyword evidence="4 6" id="KW-1133">Transmembrane helix</keyword>
<reference evidence="7" key="1">
    <citation type="submission" date="2020-10" db="EMBL/GenBank/DDBJ databases">
        <title>Connecting structure to function with the recovery of over 1000 high-quality activated sludge metagenome-assembled genomes encoding full-length rRNA genes using long-read sequencing.</title>
        <authorList>
            <person name="Singleton C.M."/>
            <person name="Petriglieri F."/>
            <person name="Kristensen J.M."/>
            <person name="Kirkegaard R.H."/>
            <person name="Michaelsen T.Y."/>
            <person name="Andersen M.H."/>
            <person name="Karst S.M."/>
            <person name="Dueholm M.S."/>
            <person name="Nielsen P.H."/>
            <person name="Albertsen M."/>
        </authorList>
    </citation>
    <scope>NUCLEOTIDE SEQUENCE</scope>
    <source>
        <strain evidence="7">Skiv_18-Q3-R9-52_MAXAC.067</strain>
    </source>
</reference>
<evidence type="ECO:0000256" key="4">
    <source>
        <dbReference type="ARBA" id="ARBA00022989"/>
    </source>
</evidence>
<evidence type="ECO:0000313" key="7">
    <source>
        <dbReference type="EMBL" id="MBK9796786.1"/>
    </source>
</evidence>
<protein>
    <submittedName>
        <fullName evidence="7">Type II secretion system protein</fullName>
    </submittedName>
</protein>